<feature type="domain" description="Dynamin N-terminal" evidence="7">
    <location>
        <begin position="49"/>
        <end position="202"/>
    </location>
</feature>
<feature type="domain" description="Dynamin N-terminal" evidence="7">
    <location>
        <begin position="640"/>
        <end position="867"/>
    </location>
</feature>
<dbReference type="PANTHER" id="PTHR10465">
    <property type="entry name" value="TRANSMEMBRANE GTPASE FZO1"/>
    <property type="match status" value="1"/>
</dbReference>
<keyword evidence="3" id="KW-0378">Hydrolase</keyword>
<evidence type="ECO:0000259" key="7">
    <source>
        <dbReference type="Pfam" id="PF00350"/>
    </source>
</evidence>
<gene>
    <name evidence="8" type="ORF">SAMN05192533_10658</name>
</gene>
<evidence type="ECO:0000256" key="1">
    <source>
        <dbReference type="ARBA" id="ARBA00004370"/>
    </source>
</evidence>
<keyword evidence="5" id="KW-0472">Membrane</keyword>
<dbReference type="OrthoDB" id="5477114at2"/>
<sequence length="1219" mass="140111">MGLLVAQKDKQLLGKIIKLHGLFSQHEDSEASAKSRELGRKTLEKEFAIAFCGHFSAGKSSMINSLIGEDILPSSPIPTSANLVKIKSGEEYARVFFKEGKPRFYPAPYDYEIVKNYCKDGDQIESLEISHKGSRILEEVVIMDTPGIDSADDAHRIATESALHLADLVLYVMDYNHVQSELNFLFTKELTEAGKELYLVVNMIDKHREEELRFEDFKKSVSDSFASWGVQPKGIYFTSLKQPDFEHNQFNELQQLLQERIRNREEMLPESVFKSLVKVSEDHVKQLTETTENQFSQLKLRLNDVPETEWGQLPEQHEQIKGKLRELESREARREVDFTEGVDAILKSAYLMPFKTRELAESYLTSMQSDFKVGLFFAKQKTLQERESRLELFYQDLAEKVQAQLDWHLKEFLLKCLKEQKIQEGNLLTLAQSFKVNFTKELLQQTIKSGAVVSGDYVLTYTNDVAEMLKKQSREQLRSFKEEYLASVKSLSGHELVEAKEEEKLLGQLVDTYQSVLKAEELLSARTEEIFNALYGELQLAPPVEEAEALFIQKLDEEVVLNTENLSRKDQPKTSQNRTESNRTNQEGQVNLENYHRQVNNLVEKLRETAGAVDSLPGLKRISKELIEKAGRLENQQFTVALFGAFSAGKSSFANALIGENLLPVSPNPTTAAINKIKPIDDVHPHGTVLVKVKDAVQLLEEVNRSLKLFKMEASNFTEALEKIASIQVGEANTGASEKLHHSFLKAFSTGYRLFESRMGNVFTTDLNAFRGYVADEEKSCFVEWIEVYYDCELTREGISLVDTPGADSINARHTGVAFDYIKNSDAILFVTYYNHAFSRADREFLIQLGRVKDTFELDKMFFIVNAIDLANSEEEMEDVLNYVEDQLVQYGIRKPHLHPVSSLKALKEKMENIEGDSRFTQFEQSFYSFISDDLMRMAMESAEAKWQQSVQTLEKLLHSAQEGQEEKMKKLAELDHEKHNVLNHIKGKDVDFLEKQLTQEADELVYYIKQRVFLRFNEFFRESFNPTVIKDDGRDLKHALQSALDELIESIGYDLLQEMRATTLRIEAFITKLFNEFQQRLSTELNKLSDDLTIATVELTEFDEIDFEVAFKDLDKKVFKKALGSFKNPKAFFEKDEKRVMSEEVEKILEQPADEYLQKQNKDLKDHYHASLIKLFERLLTDIVEQTEEYYTGLRSTLSTDFPLDELKDTYTKIKSLA</sequence>
<dbReference type="GO" id="GO:0016020">
    <property type="term" value="C:membrane"/>
    <property type="evidence" value="ECO:0007669"/>
    <property type="project" value="UniProtKB-SubCell"/>
</dbReference>
<accession>A0A1H8BIV5</accession>
<evidence type="ECO:0000256" key="3">
    <source>
        <dbReference type="ARBA" id="ARBA00022801"/>
    </source>
</evidence>
<evidence type="ECO:0000256" key="2">
    <source>
        <dbReference type="ARBA" id="ARBA00022741"/>
    </source>
</evidence>
<keyword evidence="9" id="KW-1185">Reference proteome</keyword>
<feature type="compositionally biased region" description="Polar residues" evidence="6">
    <location>
        <begin position="573"/>
        <end position="587"/>
    </location>
</feature>
<evidence type="ECO:0000313" key="8">
    <source>
        <dbReference type="EMBL" id="SEM82840.1"/>
    </source>
</evidence>
<evidence type="ECO:0000256" key="5">
    <source>
        <dbReference type="ARBA" id="ARBA00023136"/>
    </source>
</evidence>
<dbReference type="Proteomes" id="UP000198553">
    <property type="component" value="Unassembled WGS sequence"/>
</dbReference>
<protein>
    <submittedName>
        <fullName evidence="8">Small GTP-binding protein domain-containing protein</fullName>
    </submittedName>
</protein>
<dbReference type="InterPro" id="IPR045063">
    <property type="entry name" value="Dynamin_N"/>
</dbReference>
<dbReference type="CDD" id="cd09912">
    <property type="entry name" value="DLP_2"/>
    <property type="match status" value="2"/>
</dbReference>
<comment type="subcellular location">
    <subcellularLocation>
        <location evidence="1">Membrane</location>
    </subcellularLocation>
</comment>
<dbReference type="InterPro" id="IPR027417">
    <property type="entry name" value="P-loop_NTPase"/>
</dbReference>
<dbReference type="Gene3D" id="3.40.50.300">
    <property type="entry name" value="P-loop containing nucleotide triphosphate hydrolases"/>
    <property type="match status" value="2"/>
</dbReference>
<organism evidence="8 9">
    <name type="scientific">Mesobacillus persicus</name>
    <dbReference type="NCBI Taxonomy" id="930146"/>
    <lineage>
        <taxon>Bacteria</taxon>
        <taxon>Bacillati</taxon>
        <taxon>Bacillota</taxon>
        <taxon>Bacilli</taxon>
        <taxon>Bacillales</taxon>
        <taxon>Bacillaceae</taxon>
        <taxon>Mesobacillus</taxon>
    </lineage>
</organism>
<feature type="region of interest" description="Disordered" evidence="6">
    <location>
        <begin position="563"/>
        <end position="587"/>
    </location>
</feature>
<keyword evidence="2" id="KW-0547">Nucleotide-binding</keyword>
<dbReference type="GO" id="GO:0005525">
    <property type="term" value="F:GTP binding"/>
    <property type="evidence" value="ECO:0007669"/>
    <property type="project" value="UniProtKB-KW"/>
</dbReference>
<dbReference type="EMBL" id="FOBW01000006">
    <property type="protein sequence ID" value="SEM82840.1"/>
    <property type="molecule type" value="Genomic_DNA"/>
</dbReference>
<name>A0A1H8BIV5_9BACI</name>
<dbReference type="STRING" id="930146.SAMN05192533_10658"/>
<reference evidence="9" key="1">
    <citation type="submission" date="2016-10" db="EMBL/GenBank/DDBJ databases">
        <authorList>
            <person name="Varghese N."/>
            <person name="Submissions S."/>
        </authorList>
    </citation>
    <scope>NUCLEOTIDE SEQUENCE [LARGE SCALE GENOMIC DNA]</scope>
    <source>
        <strain evidence="9">B48,IBRC-M 10115,DSM 25386,CECT 8001</strain>
    </source>
</reference>
<dbReference type="AlphaFoldDB" id="A0A1H8BIV5"/>
<dbReference type="SUPFAM" id="SSF52540">
    <property type="entry name" value="P-loop containing nucleoside triphosphate hydrolases"/>
    <property type="match status" value="2"/>
</dbReference>
<dbReference type="PANTHER" id="PTHR10465:SF0">
    <property type="entry name" value="SARCALUMENIN"/>
    <property type="match status" value="1"/>
</dbReference>
<keyword evidence="4" id="KW-0342">GTP-binding</keyword>
<dbReference type="InterPro" id="IPR027094">
    <property type="entry name" value="Mitofusin_fam"/>
</dbReference>
<dbReference type="GO" id="GO:0003924">
    <property type="term" value="F:GTPase activity"/>
    <property type="evidence" value="ECO:0007669"/>
    <property type="project" value="InterPro"/>
</dbReference>
<evidence type="ECO:0000313" key="9">
    <source>
        <dbReference type="Proteomes" id="UP000198553"/>
    </source>
</evidence>
<dbReference type="RefSeq" id="WP_090744428.1">
    <property type="nucleotide sequence ID" value="NZ_FOBW01000006.1"/>
</dbReference>
<evidence type="ECO:0000256" key="6">
    <source>
        <dbReference type="SAM" id="MobiDB-lite"/>
    </source>
</evidence>
<evidence type="ECO:0000256" key="4">
    <source>
        <dbReference type="ARBA" id="ARBA00023134"/>
    </source>
</evidence>
<dbReference type="Pfam" id="PF00350">
    <property type="entry name" value="Dynamin_N"/>
    <property type="match status" value="2"/>
</dbReference>
<proteinExistence type="predicted"/>